<sequence>MNIGKSLTLLIIAAVLTYPLVPQSSDYIIHVMTLAMVYMILAMGLNIVPGFCGLLDLGYVGFYGIGAYTAGLLTIHYDLSFWVIVPLAALNGALWGALLGAPTLRLTGDYFAIVTFGFSELVVLFLTNEIWLTRGPLGLPGIQPITVNLTWLNEAWYFQFYDKTPNFYVAALLVGLVFFIMRRMEDSRLGRAWYAIREDPLAAASCGVNILNYKVIAFAISAAIGAVGGCFYARWSMFLSPDMFKFWESFLVLCMVVLGGLGNIKGALIGAVILVCLGEVLREVLTSFGLPPETRFMAYGLIMVLIMRFKPAGFFPAIASSGRSNPLLLDLQKRYVKRSAVKEDPRDSVA</sequence>
<keyword evidence="4 6" id="KW-1133">Transmembrane helix</keyword>
<evidence type="ECO:0000313" key="8">
    <source>
        <dbReference type="Proteomes" id="UP000198771"/>
    </source>
</evidence>
<evidence type="ECO:0000256" key="3">
    <source>
        <dbReference type="ARBA" id="ARBA00022692"/>
    </source>
</evidence>
<protein>
    <submittedName>
        <fullName evidence="7">Branched-chain amino acid transport system permease protein</fullName>
    </submittedName>
</protein>
<feature type="transmembrane region" description="Helical" evidence="6">
    <location>
        <begin position="298"/>
        <end position="319"/>
    </location>
</feature>
<feature type="transmembrane region" description="Helical" evidence="6">
    <location>
        <begin position="215"/>
        <end position="235"/>
    </location>
</feature>
<dbReference type="STRING" id="617002.SAMN05660653_01203"/>
<dbReference type="GO" id="GO:0005886">
    <property type="term" value="C:plasma membrane"/>
    <property type="evidence" value="ECO:0007669"/>
    <property type="project" value="UniProtKB-SubCell"/>
</dbReference>
<dbReference type="PANTHER" id="PTHR30482">
    <property type="entry name" value="HIGH-AFFINITY BRANCHED-CHAIN AMINO ACID TRANSPORT SYSTEM PERMEASE"/>
    <property type="match status" value="1"/>
</dbReference>
<keyword evidence="2" id="KW-1003">Cell membrane</keyword>
<evidence type="ECO:0000256" key="4">
    <source>
        <dbReference type="ARBA" id="ARBA00022989"/>
    </source>
</evidence>
<evidence type="ECO:0000256" key="5">
    <source>
        <dbReference type="ARBA" id="ARBA00023136"/>
    </source>
</evidence>
<dbReference type="InterPro" id="IPR001851">
    <property type="entry name" value="ABC_transp_permease"/>
</dbReference>
<name>A0A1G6BXZ9_9BACT</name>
<dbReference type="GO" id="GO:0015658">
    <property type="term" value="F:branched-chain amino acid transmembrane transporter activity"/>
    <property type="evidence" value="ECO:0007669"/>
    <property type="project" value="InterPro"/>
</dbReference>
<evidence type="ECO:0000256" key="6">
    <source>
        <dbReference type="SAM" id="Phobius"/>
    </source>
</evidence>
<dbReference type="CDD" id="cd06581">
    <property type="entry name" value="TM_PBP1_LivM_like"/>
    <property type="match status" value="1"/>
</dbReference>
<evidence type="ECO:0000256" key="2">
    <source>
        <dbReference type="ARBA" id="ARBA00022475"/>
    </source>
</evidence>
<dbReference type="AlphaFoldDB" id="A0A1G6BXZ9"/>
<feature type="transmembrane region" description="Helical" evidence="6">
    <location>
        <begin position="79"/>
        <end position="98"/>
    </location>
</feature>
<keyword evidence="3 6" id="KW-0812">Transmembrane</keyword>
<keyword evidence="5 6" id="KW-0472">Membrane</keyword>
<feature type="transmembrane region" description="Helical" evidence="6">
    <location>
        <begin position="110"/>
        <end position="131"/>
    </location>
</feature>
<proteinExistence type="predicted"/>
<dbReference type="PANTHER" id="PTHR30482:SF10">
    <property type="entry name" value="HIGH-AFFINITY BRANCHED-CHAIN AMINO ACID TRANSPORT PROTEIN BRAE"/>
    <property type="match status" value="1"/>
</dbReference>
<dbReference type="RefSeq" id="WP_244148661.1">
    <property type="nucleotide sequence ID" value="NZ_FMXO01000006.1"/>
</dbReference>
<reference evidence="7 8" key="1">
    <citation type="submission" date="2016-10" db="EMBL/GenBank/DDBJ databases">
        <authorList>
            <person name="de Groot N.N."/>
        </authorList>
    </citation>
    <scope>NUCLEOTIDE SEQUENCE [LARGE SCALE GENOMIC DNA]</scope>
    <source>
        <strain evidence="7 8">ASO4-2</strain>
    </source>
</reference>
<dbReference type="Proteomes" id="UP000198771">
    <property type="component" value="Unassembled WGS sequence"/>
</dbReference>
<feature type="transmembrane region" description="Helical" evidence="6">
    <location>
        <begin position="54"/>
        <end position="73"/>
    </location>
</feature>
<gene>
    <name evidence="7" type="ORF">SAMN05660653_01203</name>
</gene>
<evidence type="ECO:0000313" key="7">
    <source>
        <dbReference type="EMBL" id="SDB25502.1"/>
    </source>
</evidence>
<organism evidence="7 8">
    <name type="scientific">Desulfonatronum thiosulfatophilum</name>
    <dbReference type="NCBI Taxonomy" id="617002"/>
    <lineage>
        <taxon>Bacteria</taxon>
        <taxon>Pseudomonadati</taxon>
        <taxon>Thermodesulfobacteriota</taxon>
        <taxon>Desulfovibrionia</taxon>
        <taxon>Desulfovibrionales</taxon>
        <taxon>Desulfonatronaceae</taxon>
        <taxon>Desulfonatronum</taxon>
    </lineage>
</organism>
<feature type="transmembrane region" description="Helical" evidence="6">
    <location>
        <begin position="165"/>
        <end position="181"/>
    </location>
</feature>
<feature type="transmembrane region" description="Helical" evidence="6">
    <location>
        <begin position="250"/>
        <end position="277"/>
    </location>
</feature>
<dbReference type="Pfam" id="PF02653">
    <property type="entry name" value="BPD_transp_2"/>
    <property type="match status" value="1"/>
</dbReference>
<feature type="transmembrane region" description="Helical" evidence="6">
    <location>
        <begin position="27"/>
        <end position="47"/>
    </location>
</feature>
<keyword evidence="8" id="KW-1185">Reference proteome</keyword>
<comment type="subcellular location">
    <subcellularLocation>
        <location evidence="1">Cell membrane</location>
        <topology evidence="1">Multi-pass membrane protein</topology>
    </subcellularLocation>
</comment>
<dbReference type="InterPro" id="IPR043428">
    <property type="entry name" value="LivM-like"/>
</dbReference>
<evidence type="ECO:0000256" key="1">
    <source>
        <dbReference type="ARBA" id="ARBA00004651"/>
    </source>
</evidence>
<accession>A0A1G6BXZ9</accession>
<dbReference type="EMBL" id="FMXO01000006">
    <property type="protein sequence ID" value="SDB25502.1"/>
    <property type="molecule type" value="Genomic_DNA"/>
</dbReference>